<accession>A0A5Q4ZL94</accession>
<dbReference type="Proteomes" id="UP000325811">
    <property type="component" value="Plasmid pI"/>
</dbReference>
<name>A0A5Q4ZL94_9BURK</name>
<feature type="compositionally biased region" description="Basic residues" evidence="1">
    <location>
        <begin position="125"/>
        <end position="146"/>
    </location>
</feature>
<keyword evidence="2" id="KW-0614">Plasmid</keyword>
<gene>
    <name evidence="2" type="ORF">PDMSB3_0282</name>
</gene>
<protein>
    <submittedName>
        <fullName evidence="2">Uncharacterized protein</fullName>
    </submittedName>
</protein>
<feature type="region of interest" description="Disordered" evidence="1">
    <location>
        <begin position="124"/>
        <end position="155"/>
    </location>
</feature>
<evidence type="ECO:0000313" key="2">
    <source>
        <dbReference type="EMBL" id="VVD31118.1"/>
    </source>
</evidence>
<dbReference type="EMBL" id="LR699555">
    <property type="protein sequence ID" value="VVD31118.1"/>
    <property type="molecule type" value="Genomic_DNA"/>
</dbReference>
<dbReference type="KEGG" id="pdio:PDMSB3_0282.2"/>
<geneLocation type="plasmid" evidence="2 3">
    <name>pI</name>
</geneLocation>
<sequence length="155" mass="18258">MGRETFRLVRAPRTNLRTLETLFAARREARSVAFQYRRRLSLVLRRLFFGLRVNSNRIARREGLFERFVELFVQGHRRFLASTFDFRGRRDCFCHVALHKGTSGISLLQRRCVHAITAIGGGDRHLHHADRKSWHQRHSDRRHRSAGGRERSARA</sequence>
<keyword evidence="3" id="KW-1185">Reference proteome</keyword>
<proteinExistence type="predicted"/>
<evidence type="ECO:0000256" key="1">
    <source>
        <dbReference type="SAM" id="MobiDB-lite"/>
    </source>
</evidence>
<organism evidence="2 3">
    <name type="scientific">Paraburkholderia dioscoreae</name>
    <dbReference type="NCBI Taxonomy" id="2604047"/>
    <lineage>
        <taxon>Bacteria</taxon>
        <taxon>Pseudomonadati</taxon>
        <taxon>Pseudomonadota</taxon>
        <taxon>Betaproteobacteria</taxon>
        <taxon>Burkholderiales</taxon>
        <taxon>Burkholderiaceae</taxon>
        <taxon>Paraburkholderia</taxon>
    </lineage>
</organism>
<dbReference type="AlphaFoldDB" id="A0A5Q4ZL94"/>
<evidence type="ECO:0000313" key="3">
    <source>
        <dbReference type="Proteomes" id="UP000325811"/>
    </source>
</evidence>
<reference evidence="2 3" key="1">
    <citation type="submission" date="2019-08" db="EMBL/GenBank/DDBJ databases">
        <authorList>
            <person name="Herpell B J."/>
        </authorList>
    </citation>
    <scope>NUCLEOTIDE SEQUENCE [LARGE SCALE GENOMIC DNA]</scope>
    <source>
        <strain evidence="3">Msb3</strain>
        <plasmid evidence="2 3">pI</plasmid>
    </source>
</reference>